<dbReference type="EMBL" id="JASXSV010000006">
    <property type="protein sequence ID" value="MDP0588711.1"/>
    <property type="molecule type" value="Genomic_DNA"/>
</dbReference>
<accession>A0AA90NXS8</accession>
<gene>
    <name evidence="1" type="ORF">QS748_05730</name>
</gene>
<reference evidence="1 2" key="1">
    <citation type="journal article" date="2023" name="bioRxiv">
        <title>An intranuclear bacterial parasite of deep-sea mussels expresses apoptosis inhibitors acquired from its host.</title>
        <authorList>
            <person name="Gonzalez Porras M.A."/>
            <person name="Assie A."/>
            <person name="Tietjen M."/>
            <person name="Violette M."/>
            <person name="Kleiner M."/>
            <person name="Gruber-Vodicka H."/>
            <person name="Dubilier N."/>
            <person name="Leisch N."/>
        </authorList>
    </citation>
    <scope>NUCLEOTIDE SEQUENCE [LARGE SCALE GENOMIC DNA]</scope>
    <source>
        <strain evidence="1">IAP13</strain>
    </source>
</reference>
<keyword evidence="2" id="KW-1185">Reference proteome</keyword>
<dbReference type="Proteomes" id="UP001178148">
    <property type="component" value="Unassembled WGS sequence"/>
</dbReference>
<sequence>MKLWITLEPEYFQKSVPLDAYTLAFKDLNIDGKGCLNDNIFVELLCLSVKCACVYQKKLNNTLKLKQKLKGYVQLYNYEHPPEGLDNNTSGQTLINWGLCT</sequence>
<dbReference type="AlphaFoldDB" id="A0AA90NXS8"/>
<comment type="caution">
    <text evidence="1">The sequence shown here is derived from an EMBL/GenBank/DDBJ whole genome shotgun (WGS) entry which is preliminary data.</text>
</comment>
<protein>
    <submittedName>
        <fullName evidence="1">Uncharacterized protein</fullName>
    </submittedName>
</protein>
<organism evidence="1 2">
    <name type="scientific">Candidatus Endonucleibacter bathymodioli</name>
    <dbReference type="NCBI Taxonomy" id="539814"/>
    <lineage>
        <taxon>Bacteria</taxon>
        <taxon>Pseudomonadati</taxon>
        <taxon>Pseudomonadota</taxon>
        <taxon>Gammaproteobacteria</taxon>
        <taxon>Oceanospirillales</taxon>
        <taxon>Endozoicomonadaceae</taxon>
        <taxon>Candidatus Endonucleibacter</taxon>
    </lineage>
</organism>
<name>A0AA90NXS8_9GAMM</name>
<evidence type="ECO:0000313" key="1">
    <source>
        <dbReference type="EMBL" id="MDP0588711.1"/>
    </source>
</evidence>
<evidence type="ECO:0000313" key="2">
    <source>
        <dbReference type="Proteomes" id="UP001178148"/>
    </source>
</evidence>
<proteinExistence type="predicted"/>